<dbReference type="InParanoid" id="A0A7N5JQC6"/>
<evidence type="ECO:0000313" key="1">
    <source>
        <dbReference type="Ensembl" id="ENSAMEP00000028738.1"/>
    </source>
</evidence>
<dbReference type="Proteomes" id="UP000008912">
    <property type="component" value="Unassembled WGS sequence"/>
</dbReference>
<evidence type="ECO:0000313" key="2">
    <source>
        <dbReference type="Proteomes" id="UP000008912"/>
    </source>
</evidence>
<dbReference type="SUPFAM" id="SSF57716">
    <property type="entry name" value="Glucocorticoid receptor-like (DNA-binding domain)"/>
    <property type="match status" value="1"/>
</dbReference>
<sequence length="111" mass="12246">MSVQDTQPAPSSAAWLPPDGAWSCLPLEIPVWGGGNKCGACGRTSYHVEDLPCDGRNFHCCCFLAHHILMLFLMPITWLLHTPPTSLLATLSLFPRVKSFSWFFSLSPINS</sequence>
<protein>
    <submittedName>
        <fullName evidence="1">Uncharacterized protein</fullName>
    </submittedName>
</protein>
<name>A0A7N5JQC6_AILME</name>
<dbReference type="Ensembl" id="ENSAMET00000046549.1">
    <property type="protein sequence ID" value="ENSAMEP00000028738.1"/>
    <property type="gene ID" value="ENSAMEG00000027633.1"/>
</dbReference>
<reference evidence="1 2" key="1">
    <citation type="journal article" date="2010" name="Nature">
        <title>The sequence and de novo assembly of the giant panda genome.</title>
        <authorList>
            <person name="Li R."/>
            <person name="Fan W."/>
            <person name="Tian G."/>
            <person name="Zhu H."/>
            <person name="He L."/>
            <person name="Cai J."/>
            <person name="Huang Q."/>
            <person name="Cai Q."/>
            <person name="Li B."/>
            <person name="Bai Y."/>
            <person name="Zhang Z."/>
            <person name="Zhang Y."/>
            <person name="Wang W."/>
            <person name="Li J."/>
            <person name="Wei F."/>
            <person name="Li H."/>
            <person name="Jian M."/>
            <person name="Li J."/>
            <person name="Zhang Z."/>
            <person name="Nielsen R."/>
            <person name="Li D."/>
            <person name="Gu W."/>
            <person name="Yang Z."/>
            <person name="Xuan Z."/>
            <person name="Ryder O.A."/>
            <person name="Leung F.C."/>
            <person name="Zhou Y."/>
            <person name="Cao J."/>
            <person name="Sun X."/>
            <person name="Fu Y."/>
            <person name="Fang X."/>
            <person name="Guo X."/>
            <person name="Wang B."/>
            <person name="Hou R."/>
            <person name="Shen F."/>
            <person name="Mu B."/>
            <person name="Ni P."/>
            <person name="Lin R."/>
            <person name="Qian W."/>
            <person name="Wang G."/>
            <person name="Yu C."/>
            <person name="Nie W."/>
            <person name="Wang J."/>
            <person name="Wu Z."/>
            <person name="Liang H."/>
            <person name="Min J."/>
            <person name="Wu Q."/>
            <person name="Cheng S."/>
            <person name="Ruan J."/>
            <person name="Wang M."/>
            <person name="Shi Z."/>
            <person name="Wen M."/>
            <person name="Liu B."/>
            <person name="Ren X."/>
            <person name="Zheng H."/>
            <person name="Dong D."/>
            <person name="Cook K."/>
            <person name="Shan G."/>
            <person name="Zhang H."/>
            <person name="Kosiol C."/>
            <person name="Xie X."/>
            <person name="Lu Z."/>
            <person name="Zheng H."/>
            <person name="Li Y."/>
            <person name="Steiner C.C."/>
            <person name="Lam T.T."/>
            <person name="Lin S."/>
            <person name="Zhang Q."/>
            <person name="Li G."/>
            <person name="Tian J."/>
            <person name="Gong T."/>
            <person name="Liu H."/>
            <person name="Zhang D."/>
            <person name="Fang L."/>
            <person name="Ye C."/>
            <person name="Zhang J."/>
            <person name="Hu W."/>
            <person name="Xu A."/>
            <person name="Ren Y."/>
            <person name="Zhang G."/>
            <person name="Bruford M.W."/>
            <person name="Li Q."/>
            <person name="Ma L."/>
            <person name="Guo Y."/>
            <person name="An N."/>
            <person name="Hu Y."/>
            <person name="Zheng Y."/>
            <person name="Shi Y."/>
            <person name="Li Z."/>
            <person name="Liu Q."/>
            <person name="Chen Y."/>
            <person name="Zhao J."/>
            <person name="Qu N."/>
            <person name="Zhao S."/>
            <person name="Tian F."/>
            <person name="Wang X."/>
            <person name="Wang H."/>
            <person name="Xu L."/>
            <person name="Liu X."/>
            <person name="Vinar T."/>
            <person name="Wang Y."/>
            <person name="Lam T.W."/>
            <person name="Yiu S.M."/>
            <person name="Liu S."/>
            <person name="Zhang H."/>
            <person name="Li D."/>
            <person name="Huang Y."/>
            <person name="Wang X."/>
            <person name="Yang G."/>
            <person name="Jiang Z."/>
            <person name="Wang J."/>
            <person name="Qin N."/>
            <person name="Li L."/>
            <person name="Li J."/>
            <person name="Bolund L."/>
            <person name="Kristiansen K."/>
            <person name="Wong G.K."/>
            <person name="Olson M."/>
            <person name="Zhang X."/>
            <person name="Li S."/>
            <person name="Yang H."/>
            <person name="Wang J."/>
            <person name="Wang J."/>
        </authorList>
    </citation>
    <scope>NUCLEOTIDE SEQUENCE [LARGE SCALE GENOMIC DNA]</scope>
</reference>
<dbReference type="GeneTree" id="ENSGT00960000191008"/>
<accession>A0A7N5JQC6</accession>
<reference evidence="1" key="3">
    <citation type="submission" date="2025-09" db="UniProtKB">
        <authorList>
            <consortium name="Ensembl"/>
        </authorList>
    </citation>
    <scope>IDENTIFICATION</scope>
</reference>
<proteinExistence type="predicted"/>
<organism evidence="1 2">
    <name type="scientific">Ailuropoda melanoleuca</name>
    <name type="common">Giant panda</name>
    <dbReference type="NCBI Taxonomy" id="9646"/>
    <lineage>
        <taxon>Eukaryota</taxon>
        <taxon>Metazoa</taxon>
        <taxon>Chordata</taxon>
        <taxon>Craniata</taxon>
        <taxon>Vertebrata</taxon>
        <taxon>Euteleostomi</taxon>
        <taxon>Mammalia</taxon>
        <taxon>Eutheria</taxon>
        <taxon>Laurasiatheria</taxon>
        <taxon>Carnivora</taxon>
        <taxon>Caniformia</taxon>
        <taxon>Ursidae</taxon>
        <taxon>Ailuropoda</taxon>
    </lineage>
</organism>
<keyword evidence="2" id="KW-1185">Reference proteome</keyword>
<dbReference type="AlphaFoldDB" id="A0A7N5JQC6"/>
<reference evidence="1" key="2">
    <citation type="submission" date="2025-08" db="UniProtKB">
        <authorList>
            <consortium name="Ensembl"/>
        </authorList>
    </citation>
    <scope>IDENTIFICATION</scope>
</reference>